<feature type="domain" description="Helicase ATP-binding" evidence="1">
    <location>
        <begin position="1"/>
        <end position="65"/>
    </location>
</feature>
<dbReference type="PANTHER" id="PTHR47396:SF1">
    <property type="entry name" value="ATP-DEPENDENT HELICASE IRC3-RELATED"/>
    <property type="match status" value="1"/>
</dbReference>
<comment type="caution">
    <text evidence="2">The sequence shown here is derived from an EMBL/GenBank/DDBJ whole genome shotgun (WGS) entry which is preliminary data.</text>
</comment>
<evidence type="ECO:0000259" key="1">
    <source>
        <dbReference type="PROSITE" id="PS51192"/>
    </source>
</evidence>
<dbReference type="InterPro" id="IPR050742">
    <property type="entry name" value="Helicase_Restrict-Modif_Enz"/>
</dbReference>
<protein>
    <recommendedName>
        <fullName evidence="1">Helicase ATP-binding domain-containing protein</fullName>
    </recommendedName>
</protein>
<dbReference type="PANTHER" id="PTHR47396">
    <property type="entry name" value="TYPE I RESTRICTION ENZYME ECOKI R PROTEIN"/>
    <property type="match status" value="1"/>
</dbReference>
<evidence type="ECO:0000313" key="2">
    <source>
        <dbReference type="EMBL" id="GFD49506.1"/>
    </source>
</evidence>
<dbReference type="AlphaFoldDB" id="A0A699WVE0"/>
<reference evidence="2" key="1">
    <citation type="journal article" date="2019" name="Sci. Rep.">
        <title>Draft genome of Tanacetum cinerariifolium, the natural source of mosquito coil.</title>
        <authorList>
            <person name="Yamashiro T."/>
            <person name="Shiraishi A."/>
            <person name="Satake H."/>
            <person name="Nakayama K."/>
        </authorList>
    </citation>
    <scope>NUCLEOTIDE SEQUENCE</scope>
</reference>
<sequence>EVAYNPAVPPEAYDFVVIDECHRSIYNVWQQVLEYFDAHLIGLTATPAKQTFGFFNQNLVMEYSHERAVVDGVNVGSDVFRIQTEITARGSRIEAGSSIKRMERQTRKKRWETLDDDLVYAGT</sequence>
<name>A0A699WVE0_TANCI</name>
<dbReference type="InterPro" id="IPR014001">
    <property type="entry name" value="Helicase_ATP-bd"/>
</dbReference>
<dbReference type="PROSITE" id="PS51192">
    <property type="entry name" value="HELICASE_ATP_BIND_1"/>
    <property type="match status" value="1"/>
</dbReference>
<feature type="non-terminal residue" evidence="2">
    <location>
        <position position="123"/>
    </location>
</feature>
<proteinExistence type="predicted"/>
<dbReference type="GO" id="GO:0005524">
    <property type="term" value="F:ATP binding"/>
    <property type="evidence" value="ECO:0007669"/>
    <property type="project" value="InterPro"/>
</dbReference>
<dbReference type="GO" id="GO:0003677">
    <property type="term" value="F:DNA binding"/>
    <property type="evidence" value="ECO:0007669"/>
    <property type="project" value="InterPro"/>
</dbReference>
<organism evidence="2">
    <name type="scientific">Tanacetum cinerariifolium</name>
    <name type="common">Dalmatian daisy</name>
    <name type="synonym">Chrysanthemum cinerariifolium</name>
    <dbReference type="NCBI Taxonomy" id="118510"/>
    <lineage>
        <taxon>Eukaryota</taxon>
        <taxon>Viridiplantae</taxon>
        <taxon>Streptophyta</taxon>
        <taxon>Embryophyta</taxon>
        <taxon>Tracheophyta</taxon>
        <taxon>Spermatophyta</taxon>
        <taxon>Magnoliopsida</taxon>
        <taxon>eudicotyledons</taxon>
        <taxon>Gunneridae</taxon>
        <taxon>Pentapetalae</taxon>
        <taxon>asterids</taxon>
        <taxon>campanulids</taxon>
        <taxon>Asterales</taxon>
        <taxon>Asteraceae</taxon>
        <taxon>Asteroideae</taxon>
        <taxon>Anthemideae</taxon>
        <taxon>Anthemidinae</taxon>
        <taxon>Tanacetum</taxon>
    </lineage>
</organism>
<dbReference type="SUPFAM" id="SSF52540">
    <property type="entry name" value="P-loop containing nucleoside triphosphate hydrolases"/>
    <property type="match status" value="1"/>
</dbReference>
<dbReference type="EMBL" id="BKCJ011742664">
    <property type="protein sequence ID" value="GFD49506.1"/>
    <property type="molecule type" value="Genomic_DNA"/>
</dbReference>
<feature type="non-terminal residue" evidence="2">
    <location>
        <position position="1"/>
    </location>
</feature>
<dbReference type="InterPro" id="IPR027417">
    <property type="entry name" value="P-loop_NTPase"/>
</dbReference>
<dbReference type="GO" id="GO:0016787">
    <property type="term" value="F:hydrolase activity"/>
    <property type="evidence" value="ECO:0007669"/>
    <property type="project" value="InterPro"/>
</dbReference>
<gene>
    <name evidence="2" type="ORF">Tci_921475</name>
</gene>
<dbReference type="GO" id="GO:0005829">
    <property type="term" value="C:cytosol"/>
    <property type="evidence" value="ECO:0007669"/>
    <property type="project" value="TreeGrafter"/>
</dbReference>
<dbReference type="InterPro" id="IPR006935">
    <property type="entry name" value="Helicase/UvrB_N"/>
</dbReference>
<accession>A0A699WVE0</accession>
<dbReference type="Gene3D" id="3.40.50.300">
    <property type="entry name" value="P-loop containing nucleotide triphosphate hydrolases"/>
    <property type="match status" value="1"/>
</dbReference>
<dbReference type="Pfam" id="PF04851">
    <property type="entry name" value="ResIII"/>
    <property type="match status" value="1"/>
</dbReference>